<dbReference type="InterPro" id="IPR027104">
    <property type="entry name" value="Prp3"/>
</dbReference>
<evidence type="ECO:0000256" key="2">
    <source>
        <dbReference type="ARBA" id="ARBA00022664"/>
    </source>
</evidence>
<evidence type="ECO:0000313" key="8">
    <source>
        <dbReference type="EMBL" id="KPJ18784.1"/>
    </source>
</evidence>
<feature type="region of interest" description="Disordered" evidence="5">
    <location>
        <begin position="1"/>
        <end position="25"/>
    </location>
</feature>
<evidence type="ECO:0000256" key="4">
    <source>
        <dbReference type="ARBA" id="ARBA00023242"/>
    </source>
</evidence>
<dbReference type="EMBL" id="KQ459988">
    <property type="protein sequence ID" value="KPJ18784.1"/>
    <property type="molecule type" value="Genomic_DNA"/>
</dbReference>
<proteinExistence type="predicted"/>
<feature type="compositionally biased region" description="Basic residues" evidence="5">
    <location>
        <begin position="8"/>
        <end position="17"/>
    </location>
</feature>
<dbReference type="InterPro" id="IPR013881">
    <property type="entry name" value="Pre-mRNA_splic_Prp3_dom"/>
</dbReference>
<dbReference type="InParanoid" id="A0A0N1IJ93"/>
<dbReference type="InterPro" id="IPR010541">
    <property type="entry name" value="Prp3_C"/>
</dbReference>
<keyword evidence="8" id="KW-0687">Ribonucleoprotein</keyword>
<dbReference type="GO" id="GO:0046540">
    <property type="term" value="C:U4/U6 x U5 tri-snRNP complex"/>
    <property type="evidence" value="ECO:0007669"/>
    <property type="project" value="InterPro"/>
</dbReference>
<keyword evidence="4" id="KW-0539">Nucleus</keyword>
<keyword evidence="3" id="KW-0508">mRNA splicing</keyword>
<dbReference type="CDD" id="cd24162">
    <property type="entry name" value="Prp3_C"/>
    <property type="match status" value="1"/>
</dbReference>
<feature type="domain" description="Pre-mRNA-splicing factor 3" evidence="7">
    <location>
        <begin position="2"/>
        <end position="86"/>
    </location>
</feature>
<dbReference type="Pfam" id="PF08572">
    <property type="entry name" value="PRP3"/>
    <property type="match status" value="1"/>
</dbReference>
<organism evidence="8 9">
    <name type="scientific">Papilio machaon</name>
    <name type="common">Old World swallowtail butterfly</name>
    <dbReference type="NCBI Taxonomy" id="76193"/>
    <lineage>
        <taxon>Eukaryota</taxon>
        <taxon>Metazoa</taxon>
        <taxon>Ecdysozoa</taxon>
        <taxon>Arthropoda</taxon>
        <taxon>Hexapoda</taxon>
        <taxon>Insecta</taxon>
        <taxon>Pterygota</taxon>
        <taxon>Neoptera</taxon>
        <taxon>Endopterygota</taxon>
        <taxon>Lepidoptera</taxon>
        <taxon>Glossata</taxon>
        <taxon>Ditrysia</taxon>
        <taxon>Papilionoidea</taxon>
        <taxon>Papilionidae</taxon>
        <taxon>Papilioninae</taxon>
        <taxon>Papilio</taxon>
    </lineage>
</organism>
<name>A0A0N1IJ93_PAPMA</name>
<comment type="subcellular location">
    <subcellularLocation>
        <location evidence="1">Nucleus</location>
    </subcellularLocation>
</comment>
<protein>
    <submittedName>
        <fullName evidence="8">U4/U6 small nuclear ribonucleoprotein Prp3</fullName>
    </submittedName>
</protein>
<evidence type="ECO:0000256" key="3">
    <source>
        <dbReference type="ARBA" id="ARBA00023187"/>
    </source>
</evidence>
<dbReference type="GO" id="GO:0000398">
    <property type="term" value="P:mRNA splicing, via spliceosome"/>
    <property type="evidence" value="ECO:0007669"/>
    <property type="project" value="InterPro"/>
</dbReference>
<keyword evidence="2" id="KW-0507">mRNA processing</keyword>
<accession>A0A0N1IJ93</accession>
<reference evidence="8 9" key="1">
    <citation type="journal article" date="2015" name="Nat. Commun.">
        <title>Outbred genome sequencing and CRISPR/Cas9 gene editing in butterflies.</title>
        <authorList>
            <person name="Li X."/>
            <person name="Fan D."/>
            <person name="Zhang W."/>
            <person name="Liu G."/>
            <person name="Zhang L."/>
            <person name="Zhao L."/>
            <person name="Fang X."/>
            <person name="Chen L."/>
            <person name="Dong Y."/>
            <person name="Chen Y."/>
            <person name="Ding Y."/>
            <person name="Zhao R."/>
            <person name="Feng M."/>
            <person name="Zhu Y."/>
            <person name="Feng Y."/>
            <person name="Jiang X."/>
            <person name="Zhu D."/>
            <person name="Xiang H."/>
            <person name="Feng X."/>
            <person name="Li S."/>
            <person name="Wang J."/>
            <person name="Zhang G."/>
            <person name="Kronforst M.R."/>
            <person name="Wang W."/>
        </authorList>
    </citation>
    <scope>NUCLEOTIDE SEQUENCE [LARGE SCALE GENOMIC DNA]</scope>
    <source>
        <strain evidence="8">Ya'a_city_454_Pm</strain>
        <tissue evidence="8">Whole body</tissue>
    </source>
</reference>
<gene>
    <name evidence="8" type="ORF">RR48_02567</name>
</gene>
<sequence>MPVFLTKKERKKLRRQSRREAWKEEQEKVRLGLEAPPEPKLRISNLMRALGTEAVQDPTAIEAKVREQIAKRQKTHQDANKARALTKEQKREKCFANKARALTKEQKREKIDRKIREDTSMGVHVAVYRVKDLFECASAKFKVEVNAKQLHMTGCVLLHRGCCLVVVEGGPKQHDKYKRLMLHRIKWEEDMVKDAEGVEVPNACHLVWEGVTKHRAFGEIKFKVMPTEKQAREHFQKHGVEHYWDLAYSGAVLGTAVDQP</sequence>
<dbReference type="STRING" id="76193.A0A0N1IJ93"/>
<evidence type="ECO:0000256" key="1">
    <source>
        <dbReference type="ARBA" id="ARBA00004123"/>
    </source>
</evidence>
<evidence type="ECO:0000313" key="9">
    <source>
        <dbReference type="Proteomes" id="UP000053240"/>
    </source>
</evidence>
<keyword evidence="9" id="KW-1185">Reference proteome</keyword>
<feature type="domain" description="Small nuclear ribonucleoprotein Prp3 C-terminal" evidence="6">
    <location>
        <begin position="126"/>
        <end position="247"/>
    </location>
</feature>
<dbReference type="Proteomes" id="UP000053240">
    <property type="component" value="Unassembled WGS sequence"/>
</dbReference>
<dbReference type="PANTHER" id="PTHR14212">
    <property type="entry name" value="U4/U6-ASSOCIATED RNA SPLICING FACTOR-RELATED"/>
    <property type="match status" value="1"/>
</dbReference>
<dbReference type="AlphaFoldDB" id="A0A0N1IJ93"/>
<evidence type="ECO:0000256" key="5">
    <source>
        <dbReference type="SAM" id="MobiDB-lite"/>
    </source>
</evidence>
<dbReference type="PANTHER" id="PTHR14212:SF0">
    <property type="entry name" value="U4_U6 SMALL NUCLEAR RIBONUCLEOPROTEIN PRP3"/>
    <property type="match status" value="1"/>
</dbReference>
<evidence type="ECO:0000259" key="7">
    <source>
        <dbReference type="Pfam" id="PF08572"/>
    </source>
</evidence>
<dbReference type="Pfam" id="PF06544">
    <property type="entry name" value="Prp3_C"/>
    <property type="match status" value="1"/>
</dbReference>
<evidence type="ECO:0000259" key="6">
    <source>
        <dbReference type="Pfam" id="PF06544"/>
    </source>
</evidence>